<feature type="signal peptide" evidence="1">
    <location>
        <begin position="1"/>
        <end position="21"/>
    </location>
</feature>
<evidence type="ECO:0000313" key="3">
    <source>
        <dbReference type="Proteomes" id="UP001501183"/>
    </source>
</evidence>
<dbReference type="Proteomes" id="UP001501183">
    <property type="component" value="Unassembled WGS sequence"/>
</dbReference>
<accession>A0ABP8NW22</accession>
<comment type="caution">
    <text evidence="2">The sequence shown here is derived from an EMBL/GenBank/DDBJ whole genome shotgun (WGS) entry which is preliminary data.</text>
</comment>
<dbReference type="EMBL" id="BAABFB010000029">
    <property type="protein sequence ID" value="GAA4475727.1"/>
    <property type="molecule type" value="Genomic_DNA"/>
</dbReference>
<proteinExistence type="predicted"/>
<reference evidence="3" key="1">
    <citation type="journal article" date="2019" name="Int. J. Syst. Evol. Microbiol.">
        <title>The Global Catalogue of Microorganisms (GCM) 10K type strain sequencing project: providing services to taxonomists for standard genome sequencing and annotation.</title>
        <authorList>
            <consortium name="The Broad Institute Genomics Platform"/>
            <consortium name="The Broad Institute Genome Sequencing Center for Infectious Disease"/>
            <person name="Wu L."/>
            <person name="Ma J."/>
        </authorList>
    </citation>
    <scope>NUCLEOTIDE SEQUENCE [LARGE SCALE GENOMIC DNA]</scope>
    <source>
        <strain evidence="3">JCM 32206</strain>
    </source>
</reference>
<gene>
    <name evidence="2" type="ORF">GCM10023094_13800</name>
</gene>
<evidence type="ECO:0000313" key="2">
    <source>
        <dbReference type="EMBL" id="GAA4475727.1"/>
    </source>
</evidence>
<organism evidence="2 3">
    <name type="scientific">Rhodococcus olei</name>
    <dbReference type="NCBI Taxonomy" id="2161675"/>
    <lineage>
        <taxon>Bacteria</taxon>
        <taxon>Bacillati</taxon>
        <taxon>Actinomycetota</taxon>
        <taxon>Actinomycetes</taxon>
        <taxon>Mycobacteriales</taxon>
        <taxon>Nocardiaceae</taxon>
        <taxon>Rhodococcus</taxon>
    </lineage>
</organism>
<feature type="chain" id="PRO_5045948550" evidence="1">
    <location>
        <begin position="22"/>
        <end position="109"/>
    </location>
</feature>
<protein>
    <submittedName>
        <fullName evidence="2">Uncharacterized protein</fullName>
    </submittedName>
</protein>
<keyword evidence="1" id="KW-0732">Signal</keyword>
<sequence>MKLVLATAAGLAAALSGTLLAPTAAATGFGEYVRCESFRAPWDPQAWIRDGAGDKVVISPFGAAEVYCTSWHGMTAAFQLDRWGHRHQLDVPWLGPLTNRVYVWNPATS</sequence>
<name>A0ABP8NW22_9NOCA</name>
<dbReference type="RefSeq" id="WP_345343041.1">
    <property type="nucleotide sequence ID" value="NZ_BAABFB010000029.1"/>
</dbReference>
<evidence type="ECO:0000256" key="1">
    <source>
        <dbReference type="SAM" id="SignalP"/>
    </source>
</evidence>
<keyword evidence="3" id="KW-1185">Reference proteome</keyword>